<dbReference type="PANTHER" id="PTHR41534">
    <property type="entry name" value="BLR3401 PROTEIN"/>
    <property type="match status" value="1"/>
</dbReference>
<dbReference type="RefSeq" id="WP_110529066.1">
    <property type="nucleotide sequence ID" value="NZ_QKOE01000023.1"/>
</dbReference>
<keyword evidence="4" id="KW-1185">Reference proteome</keyword>
<dbReference type="Proteomes" id="UP000248259">
    <property type="component" value="Unassembled WGS sequence"/>
</dbReference>
<dbReference type="GO" id="GO:0051213">
    <property type="term" value="F:dioxygenase activity"/>
    <property type="evidence" value="ECO:0007669"/>
    <property type="project" value="UniProtKB-KW"/>
</dbReference>
<dbReference type="InterPro" id="IPR000391">
    <property type="entry name" value="Rng_hydr_dOase-bsu"/>
</dbReference>
<dbReference type="OrthoDB" id="7062869at2"/>
<protein>
    <submittedName>
        <fullName evidence="3">Aromatic-ring-hydroxylating dioxygenase subunit beta</fullName>
    </submittedName>
</protein>
<dbReference type="EMBL" id="QKOE01000023">
    <property type="protein sequence ID" value="PZA14719.1"/>
    <property type="molecule type" value="Genomic_DNA"/>
</dbReference>
<evidence type="ECO:0000313" key="3">
    <source>
        <dbReference type="EMBL" id="PZA14719.1"/>
    </source>
</evidence>
<evidence type="ECO:0000256" key="1">
    <source>
        <dbReference type="ARBA" id="ARBA00009570"/>
    </source>
</evidence>
<keyword evidence="3" id="KW-0223">Dioxygenase</keyword>
<dbReference type="AlphaFoldDB" id="A0A323UQM4"/>
<dbReference type="SUPFAM" id="SSF54427">
    <property type="entry name" value="NTF2-like"/>
    <property type="match status" value="1"/>
</dbReference>
<name>A0A323UQM4_9RHOO</name>
<dbReference type="CDD" id="cd00667">
    <property type="entry name" value="ring_hydroxylating_dioxygenases_beta"/>
    <property type="match status" value="1"/>
</dbReference>
<reference evidence="3 4" key="1">
    <citation type="submission" date="2018-06" db="EMBL/GenBank/DDBJ databases">
        <title>Azoarcus communis strain SWub3 genome.</title>
        <authorList>
            <person name="Zorraquino Salvo V."/>
            <person name="Toubiana D."/>
            <person name="Blumwald E."/>
        </authorList>
    </citation>
    <scope>NUCLEOTIDE SEQUENCE [LARGE SCALE GENOMIC DNA]</scope>
    <source>
        <strain evidence="3 4">SWub3</strain>
    </source>
</reference>
<comment type="caution">
    <text evidence="3">The sequence shown here is derived from an EMBL/GenBank/DDBJ whole genome shotgun (WGS) entry which is preliminary data.</text>
</comment>
<organism evidence="3 4">
    <name type="scientific">Parazoarcus communis SWub3 = DSM 12120</name>
    <dbReference type="NCBI Taxonomy" id="1121029"/>
    <lineage>
        <taxon>Bacteria</taxon>
        <taxon>Pseudomonadati</taxon>
        <taxon>Pseudomonadota</taxon>
        <taxon>Betaproteobacteria</taxon>
        <taxon>Rhodocyclales</taxon>
        <taxon>Zoogloeaceae</taxon>
        <taxon>Parazoarcus</taxon>
    </lineage>
</organism>
<proteinExistence type="inferred from homology"/>
<sequence>MQLLDRSFDVSTVPVAGATLSAEALRGVEQFLYREARLLDERRFAEWLALWTEDGRYWVPRFHDQANPFEQISLFWEDKMLREVRVRRVENARNWSQQPLTRSAHLVGNITIEGLDAAGHLIVRSTLQLTEWRIEQRQLAGAVFHKLAATDDGGWKIVLKRVNLVNCDDVFANLEVFI</sequence>
<dbReference type="GO" id="GO:0019380">
    <property type="term" value="P:3-phenylpropionate catabolic process"/>
    <property type="evidence" value="ECO:0007669"/>
    <property type="project" value="TreeGrafter"/>
</dbReference>
<dbReference type="PANTHER" id="PTHR41534:SF1">
    <property type="entry name" value="BLR3401 PROTEIN"/>
    <property type="match status" value="1"/>
</dbReference>
<accession>A0A323UQM4</accession>
<gene>
    <name evidence="3" type="ORF">DNK49_20230</name>
</gene>
<keyword evidence="2" id="KW-0560">Oxidoreductase</keyword>
<dbReference type="Pfam" id="PF00866">
    <property type="entry name" value="Ring_hydroxyl_B"/>
    <property type="match status" value="1"/>
</dbReference>
<evidence type="ECO:0000256" key="2">
    <source>
        <dbReference type="ARBA" id="ARBA00023002"/>
    </source>
</evidence>
<dbReference type="InterPro" id="IPR032710">
    <property type="entry name" value="NTF2-like_dom_sf"/>
</dbReference>
<comment type="similarity">
    <text evidence="1">Belongs to the bacterial ring-hydroxylating dioxygenase beta subunit family.</text>
</comment>
<evidence type="ECO:0000313" key="4">
    <source>
        <dbReference type="Proteomes" id="UP000248259"/>
    </source>
</evidence>
<dbReference type="Gene3D" id="3.10.450.50">
    <property type="match status" value="1"/>
</dbReference>